<comment type="caution">
    <text evidence="2">The sequence shown here is derived from an EMBL/GenBank/DDBJ whole genome shotgun (WGS) entry which is preliminary data.</text>
</comment>
<evidence type="ECO:0000256" key="1">
    <source>
        <dbReference type="SAM" id="MobiDB-lite"/>
    </source>
</evidence>
<gene>
    <name evidence="2" type="ORF">Cgig2_033874</name>
</gene>
<dbReference type="OrthoDB" id="723791at2759"/>
<keyword evidence="3" id="KW-1185">Reference proteome</keyword>
<dbReference type="Proteomes" id="UP001153076">
    <property type="component" value="Unassembled WGS sequence"/>
</dbReference>
<protein>
    <recommendedName>
        <fullName evidence="4">Aminotransferase-like plant mobile domain-containing protein</fullName>
    </recommendedName>
</protein>
<evidence type="ECO:0000313" key="2">
    <source>
        <dbReference type="EMBL" id="KAJ8432869.1"/>
    </source>
</evidence>
<organism evidence="2 3">
    <name type="scientific">Carnegiea gigantea</name>
    <dbReference type="NCBI Taxonomy" id="171969"/>
    <lineage>
        <taxon>Eukaryota</taxon>
        <taxon>Viridiplantae</taxon>
        <taxon>Streptophyta</taxon>
        <taxon>Embryophyta</taxon>
        <taxon>Tracheophyta</taxon>
        <taxon>Spermatophyta</taxon>
        <taxon>Magnoliopsida</taxon>
        <taxon>eudicotyledons</taxon>
        <taxon>Gunneridae</taxon>
        <taxon>Pentapetalae</taxon>
        <taxon>Caryophyllales</taxon>
        <taxon>Cactineae</taxon>
        <taxon>Cactaceae</taxon>
        <taxon>Cactoideae</taxon>
        <taxon>Echinocereeae</taxon>
        <taxon>Carnegiea</taxon>
    </lineage>
</organism>
<proteinExistence type="predicted"/>
<feature type="region of interest" description="Disordered" evidence="1">
    <location>
        <begin position="372"/>
        <end position="391"/>
    </location>
</feature>
<name>A0A9Q1Q8Z9_9CARY</name>
<dbReference type="AlphaFoldDB" id="A0A9Q1Q8Z9"/>
<evidence type="ECO:0000313" key="3">
    <source>
        <dbReference type="Proteomes" id="UP001153076"/>
    </source>
</evidence>
<accession>A0A9Q1Q8Z9</accession>
<sequence>MSGVMFSRTPYGAAWSVQKYMEEVRGMGEYVWAEAVCRILIEAIQEMQRKLEGPVFDMQMNGFSLLIQVWFYEHTTRFAQHDKCMFARLARWDSTDHEGSLTALSVIPVLRSREEKMLVPTVRAFMKTDGFLDYILDGEGVLSSELHLEQTHEELCAEKGKHVDTLRMLEFWKSHANELEARLKMCTVPGEAQDIGHQPGGDVGEDVQSDSGLESLARVVTDLGEAAAHDLVRLRVGKRMQLARQQWITQVLVVMLRARHRGWPILLPLLMIVMIEPHVQPSAEVEDVGGRAVDATAMPCGEMRCMWEVIQQQGRVFARHPHLERQMCRDCTPVVMEGVEYESMVDPGMESVHHEPLMPVDNVAVDHEASTERTSLHADDVGCKDDGGEKSSNIVTRMRRKPRCRKPTAVHCSLFTDPTSLAGARKSKKEKNEGMTGVDEPCVANDHGEGSMYPSILDVQLLSVEGSGIAPSVEELNKLKLTK</sequence>
<reference evidence="2" key="1">
    <citation type="submission" date="2022-04" db="EMBL/GenBank/DDBJ databases">
        <title>Carnegiea gigantea Genome sequencing and assembly v2.</title>
        <authorList>
            <person name="Copetti D."/>
            <person name="Sanderson M.J."/>
            <person name="Burquez A."/>
            <person name="Wojciechowski M.F."/>
        </authorList>
    </citation>
    <scope>NUCLEOTIDE SEQUENCE</scope>
    <source>
        <strain evidence="2">SGP5-SGP5p</strain>
        <tissue evidence="2">Aerial part</tissue>
    </source>
</reference>
<dbReference type="EMBL" id="JAKOGI010000578">
    <property type="protein sequence ID" value="KAJ8432869.1"/>
    <property type="molecule type" value="Genomic_DNA"/>
</dbReference>
<evidence type="ECO:0008006" key="4">
    <source>
        <dbReference type="Google" id="ProtNLM"/>
    </source>
</evidence>
<feature type="compositionally biased region" description="Basic and acidic residues" evidence="1">
    <location>
        <begin position="372"/>
        <end position="389"/>
    </location>
</feature>